<dbReference type="EMBL" id="JAQQWN010000008">
    <property type="protein sequence ID" value="KAK8071046.1"/>
    <property type="molecule type" value="Genomic_DNA"/>
</dbReference>
<sequence>MASKAVVNEEDDTTSITARGAVISLSTYYWLTDDHGEDEYAGFEHYVTFNWVLQDRGCKSNVGELKGMVYERVQGKLEIQEKPAEWAAKPERTCNWGKQRNKKKCEEEKEACGWDTVTWLDMQVEARG</sequence>
<evidence type="ECO:0000313" key="1">
    <source>
        <dbReference type="EMBL" id="KAK8071046.1"/>
    </source>
</evidence>
<dbReference type="RefSeq" id="XP_066664854.1">
    <property type="nucleotide sequence ID" value="XM_066815564.1"/>
</dbReference>
<proteinExistence type="predicted"/>
<keyword evidence="2" id="KW-1185">Reference proteome</keyword>
<name>A0ABR1VL71_9PEZI</name>
<reference evidence="1 2" key="1">
    <citation type="submission" date="2023-01" db="EMBL/GenBank/DDBJ databases">
        <title>Analysis of 21 Apiospora genomes using comparative genomics revels a genus with tremendous synthesis potential of carbohydrate active enzymes and secondary metabolites.</title>
        <authorList>
            <person name="Sorensen T."/>
        </authorList>
    </citation>
    <scope>NUCLEOTIDE SEQUENCE [LARGE SCALE GENOMIC DNA]</scope>
    <source>
        <strain evidence="1 2">CBS 114990</strain>
    </source>
</reference>
<evidence type="ECO:0000313" key="2">
    <source>
        <dbReference type="Proteomes" id="UP001433268"/>
    </source>
</evidence>
<protein>
    <submittedName>
        <fullName evidence="1">Uncharacterized protein</fullName>
    </submittedName>
</protein>
<comment type="caution">
    <text evidence="1">The sequence shown here is derived from an EMBL/GenBank/DDBJ whole genome shotgun (WGS) entry which is preliminary data.</text>
</comment>
<gene>
    <name evidence="1" type="ORF">PG997_011249</name>
</gene>
<dbReference type="Proteomes" id="UP001433268">
    <property type="component" value="Unassembled WGS sequence"/>
</dbReference>
<accession>A0ABR1VL71</accession>
<dbReference type="GeneID" id="92048624"/>
<organism evidence="1 2">
    <name type="scientific">Apiospora hydei</name>
    <dbReference type="NCBI Taxonomy" id="1337664"/>
    <lineage>
        <taxon>Eukaryota</taxon>
        <taxon>Fungi</taxon>
        <taxon>Dikarya</taxon>
        <taxon>Ascomycota</taxon>
        <taxon>Pezizomycotina</taxon>
        <taxon>Sordariomycetes</taxon>
        <taxon>Xylariomycetidae</taxon>
        <taxon>Amphisphaeriales</taxon>
        <taxon>Apiosporaceae</taxon>
        <taxon>Apiospora</taxon>
    </lineage>
</organism>